<reference evidence="2" key="1">
    <citation type="submission" date="2021-07" db="EMBL/GenBank/DDBJ databases">
        <title>Shinella sp. nov., a novel member of the genus Shinella from water.</title>
        <authorList>
            <person name="Deng Y."/>
        </authorList>
    </citation>
    <scope>NUCLEOTIDE SEQUENCE</scope>
    <source>
        <strain evidence="2">CPCC 100929</strain>
    </source>
</reference>
<feature type="signal peptide" evidence="1">
    <location>
        <begin position="1"/>
        <end position="18"/>
    </location>
</feature>
<organism evidence="2 3">
    <name type="scientific">Shinella lacus</name>
    <dbReference type="NCBI Taxonomy" id="2654216"/>
    <lineage>
        <taxon>Bacteria</taxon>
        <taxon>Pseudomonadati</taxon>
        <taxon>Pseudomonadota</taxon>
        <taxon>Alphaproteobacteria</taxon>
        <taxon>Hyphomicrobiales</taxon>
        <taxon>Rhizobiaceae</taxon>
        <taxon>Shinella</taxon>
    </lineage>
</organism>
<dbReference type="EMBL" id="WHSB02000004">
    <property type="protein sequence ID" value="MCQ4630658.1"/>
    <property type="molecule type" value="Genomic_DNA"/>
</dbReference>
<keyword evidence="1" id="KW-0732">Signal</keyword>
<gene>
    <name evidence="2" type="ORF">GB927_011450</name>
</gene>
<sequence length="99" mass="10690">MFRLAAAALLLSALPAIAAEEPPYVGTWNCEVATFTFTADTYDSGEGPMPIVKSEKDGGAYTLTFADDYRIGLANITDSEMDWASEASGDMFHCKKIVK</sequence>
<accession>A0ABT1R636</accession>
<comment type="caution">
    <text evidence="2">The sequence shown here is derived from an EMBL/GenBank/DDBJ whole genome shotgun (WGS) entry which is preliminary data.</text>
</comment>
<dbReference type="RefSeq" id="WP_256117017.1">
    <property type="nucleotide sequence ID" value="NZ_WHSB02000004.1"/>
</dbReference>
<feature type="chain" id="PRO_5046231592" evidence="1">
    <location>
        <begin position="19"/>
        <end position="99"/>
    </location>
</feature>
<dbReference type="Proteomes" id="UP000996601">
    <property type="component" value="Unassembled WGS sequence"/>
</dbReference>
<protein>
    <submittedName>
        <fullName evidence="2">Uncharacterized protein</fullName>
    </submittedName>
</protein>
<keyword evidence="3" id="KW-1185">Reference proteome</keyword>
<evidence type="ECO:0000313" key="3">
    <source>
        <dbReference type="Proteomes" id="UP000996601"/>
    </source>
</evidence>
<name>A0ABT1R636_9HYPH</name>
<evidence type="ECO:0000313" key="2">
    <source>
        <dbReference type="EMBL" id="MCQ4630658.1"/>
    </source>
</evidence>
<proteinExistence type="predicted"/>
<evidence type="ECO:0000256" key="1">
    <source>
        <dbReference type="SAM" id="SignalP"/>
    </source>
</evidence>